<accession>A0ABZ2ZZF4</accession>
<reference evidence="1 2" key="1">
    <citation type="submission" date="2024-04" db="EMBL/GenBank/DDBJ databases">
        <title>Arthrobacter sp. from Plains bison fecal sample.</title>
        <authorList>
            <person name="Ruzzini A."/>
        </authorList>
    </citation>
    <scope>NUCLEOTIDE SEQUENCE [LARGE SCALE GENOMIC DNA]</scope>
    <source>
        <strain evidence="1 2">EINP1</strain>
    </source>
</reference>
<evidence type="ECO:0008006" key="3">
    <source>
        <dbReference type="Google" id="ProtNLM"/>
    </source>
</evidence>
<evidence type="ECO:0000313" key="1">
    <source>
        <dbReference type="EMBL" id="WZP17524.1"/>
    </source>
</evidence>
<dbReference type="EMBL" id="CP151657">
    <property type="protein sequence ID" value="WZP17524.1"/>
    <property type="molecule type" value="Genomic_DNA"/>
</dbReference>
<organism evidence="1 2">
    <name type="scientific">Arthrobacter citreus</name>
    <dbReference type="NCBI Taxonomy" id="1670"/>
    <lineage>
        <taxon>Bacteria</taxon>
        <taxon>Bacillati</taxon>
        <taxon>Actinomycetota</taxon>
        <taxon>Actinomycetes</taxon>
        <taxon>Micrococcales</taxon>
        <taxon>Micrococcaceae</taxon>
        <taxon>Arthrobacter</taxon>
    </lineage>
</organism>
<protein>
    <recommendedName>
        <fullName evidence="3">Flp pilus assembly protein CpaB</fullName>
    </recommendedName>
</protein>
<keyword evidence="2" id="KW-1185">Reference proteome</keyword>
<gene>
    <name evidence="1" type="ORF">AAE021_08215</name>
</gene>
<proteinExistence type="predicted"/>
<sequence length="274" mass="29286">MAGLGVLVGLAGGLIQLGQTVSTRSGSADTLTISAGNVAVTRGDYAIPVDAPFDKFPTNLVDDPDVPNVKSCSEEQHQWLRQHGMPFVTTLFVSMRNIADSGGITVRDFRTNGEVKSPRTPLVAVRCMIPIGGAVLSQAGLLRPDNRSVAVWSDVEQIKGQGQVFDGGSPVVYDLAASESAQFQLTIQTEGDFLGSVEAKVLAGDEESTVKLDIDSQDEADGADRIFLPNLNRDFDIGIGSGPGYEAEPGRPFYVDGTRYTVAELQDRLKELVR</sequence>
<evidence type="ECO:0000313" key="2">
    <source>
        <dbReference type="Proteomes" id="UP001448858"/>
    </source>
</evidence>
<name>A0ABZ2ZZF4_9MICC</name>
<dbReference type="RefSeq" id="WP_342025120.1">
    <property type="nucleotide sequence ID" value="NZ_CP151657.1"/>
</dbReference>
<dbReference type="Proteomes" id="UP001448858">
    <property type="component" value="Chromosome"/>
</dbReference>